<keyword evidence="3" id="KW-1185">Reference proteome</keyword>
<dbReference type="EMBL" id="CP136920">
    <property type="protein sequence ID" value="WOO42228.1"/>
    <property type="molecule type" value="Genomic_DNA"/>
</dbReference>
<name>A0AAQ3QW33_9BACT</name>
<dbReference type="SUPFAM" id="SSF52833">
    <property type="entry name" value="Thioredoxin-like"/>
    <property type="match status" value="1"/>
</dbReference>
<dbReference type="Proteomes" id="UP001304300">
    <property type="component" value="Chromosome"/>
</dbReference>
<dbReference type="InterPro" id="IPR036249">
    <property type="entry name" value="Thioredoxin-like_sf"/>
</dbReference>
<dbReference type="KEGG" id="puo:RZN69_03940"/>
<dbReference type="RefSeq" id="WP_317834727.1">
    <property type="nucleotide sequence ID" value="NZ_CP136920.1"/>
</dbReference>
<proteinExistence type="predicted"/>
<sequence length="167" mass="18464">MLNQFALAILLLTTSPVEGLSEQLSGRLVQVAGYQLKPAELPKEARYVVFYYTASWCPNCHAIEEAMIEMKSAFKKADADIRFVWVSLDYSAAEAARYYAKSAYRGLAIKPGIKHDKIIGAKDALEAGIPSLRIYEVSSELWEPAATIPSTDINAQLKLLQEAIRAP</sequence>
<dbReference type="GO" id="GO:0004791">
    <property type="term" value="F:thioredoxin-disulfide reductase (NADPH) activity"/>
    <property type="evidence" value="ECO:0007669"/>
    <property type="project" value="TreeGrafter"/>
</dbReference>
<dbReference type="GO" id="GO:0030178">
    <property type="term" value="P:negative regulation of Wnt signaling pathway"/>
    <property type="evidence" value="ECO:0007669"/>
    <property type="project" value="TreeGrafter"/>
</dbReference>
<reference evidence="2 3" key="1">
    <citation type="submission" date="2023-10" db="EMBL/GenBank/DDBJ databases">
        <title>Rubellicoccus peritrichatus gen. nov., sp. nov., isolated from an algae of coral reef tank.</title>
        <authorList>
            <person name="Luo J."/>
        </authorList>
    </citation>
    <scope>NUCLEOTIDE SEQUENCE [LARGE SCALE GENOMIC DNA]</scope>
    <source>
        <strain evidence="2 3">CR14</strain>
    </source>
</reference>
<dbReference type="InterPro" id="IPR012336">
    <property type="entry name" value="Thioredoxin-like_fold"/>
</dbReference>
<dbReference type="InterPro" id="IPR013766">
    <property type="entry name" value="Thioredoxin_domain"/>
</dbReference>
<dbReference type="AlphaFoldDB" id="A0AAQ3QW33"/>
<protein>
    <submittedName>
        <fullName evidence="2">Thioredoxin-like domain-containing protein</fullName>
    </submittedName>
</protein>
<evidence type="ECO:0000313" key="2">
    <source>
        <dbReference type="EMBL" id="WOO42228.1"/>
    </source>
</evidence>
<gene>
    <name evidence="2" type="ORF">RZN69_03940</name>
</gene>
<dbReference type="PANTHER" id="PTHR46472:SF1">
    <property type="entry name" value="NUCLEOREDOXIN"/>
    <property type="match status" value="1"/>
</dbReference>
<accession>A0AAQ3QW33</accession>
<evidence type="ECO:0000259" key="1">
    <source>
        <dbReference type="PROSITE" id="PS51352"/>
    </source>
</evidence>
<organism evidence="2 3">
    <name type="scientific">Rubellicoccus peritrichatus</name>
    <dbReference type="NCBI Taxonomy" id="3080537"/>
    <lineage>
        <taxon>Bacteria</taxon>
        <taxon>Pseudomonadati</taxon>
        <taxon>Verrucomicrobiota</taxon>
        <taxon>Opitutia</taxon>
        <taxon>Puniceicoccales</taxon>
        <taxon>Cerasicoccaceae</taxon>
        <taxon>Rubellicoccus</taxon>
    </lineage>
</organism>
<evidence type="ECO:0000313" key="3">
    <source>
        <dbReference type="Proteomes" id="UP001304300"/>
    </source>
</evidence>
<dbReference type="GO" id="GO:0031397">
    <property type="term" value="P:negative regulation of protein ubiquitination"/>
    <property type="evidence" value="ECO:0007669"/>
    <property type="project" value="TreeGrafter"/>
</dbReference>
<dbReference type="PANTHER" id="PTHR46472">
    <property type="entry name" value="NUCLEOREDOXIN"/>
    <property type="match status" value="1"/>
</dbReference>
<dbReference type="PROSITE" id="PS51352">
    <property type="entry name" value="THIOREDOXIN_2"/>
    <property type="match status" value="1"/>
</dbReference>
<dbReference type="Pfam" id="PF13905">
    <property type="entry name" value="Thioredoxin_8"/>
    <property type="match status" value="1"/>
</dbReference>
<feature type="domain" description="Thioredoxin" evidence="1">
    <location>
        <begin position="9"/>
        <end position="158"/>
    </location>
</feature>
<dbReference type="Gene3D" id="3.40.30.10">
    <property type="entry name" value="Glutaredoxin"/>
    <property type="match status" value="1"/>
</dbReference>